<dbReference type="PANTHER" id="PTHR47894:SF1">
    <property type="entry name" value="HTH-TYPE TRANSCRIPTIONAL REGULATOR VQSM"/>
    <property type="match status" value="1"/>
</dbReference>
<dbReference type="SUPFAM" id="SSF46689">
    <property type="entry name" value="Homeodomain-like"/>
    <property type="match status" value="1"/>
</dbReference>
<dbReference type="PROSITE" id="PS01124">
    <property type="entry name" value="HTH_ARAC_FAMILY_2"/>
    <property type="match status" value="1"/>
</dbReference>
<evidence type="ECO:0000256" key="2">
    <source>
        <dbReference type="ARBA" id="ARBA00023125"/>
    </source>
</evidence>
<dbReference type="InterPro" id="IPR009057">
    <property type="entry name" value="Homeodomain-like_sf"/>
</dbReference>
<keyword evidence="3" id="KW-0804">Transcription</keyword>
<dbReference type="Gene3D" id="1.10.10.60">
    <property type="entry name" value="Homeodomain-like"/>
    <property type="match status" value="1"/>
</dbReference>
<dbReference type="AlphaFoldDB" id="A0A5S5C6E1"/>
<evidence type="ECO:0000259" key="4">
    <source>
        <dbReference type="PROSITE" id="PS01124"/>
    </source>
</evidence>
<keyword evidence="2" id="KW-0238">DNA-binding</keyword>
<dbReference type="RefSeq" id="WP_148930453.1">
    <property type="nucleotide sequence ID" value="NZ_VNHS01000006.1"/>
</dbReference>
<name>A0A5S5C6E1_9BACL</name>
<evidence type="ECO:0000313" key="5">
    <source>
        <dbReference type="EMBL" id="TYP74042.1"/>
    </source>
</evidence>
<dbReference type="Pfam" id="PF12833">
    <property type="entry name" value="HTH_18"/>
    <property type="match status" value="1"/>
</dbReference>
<feature type="domain" description="HTH araC/xylS-type" evidence="4">
    <location>
        <begin position="234"/>
        <end position="332"/>
    </location>
</feature>
<dbReference type="GO" id="GO:0003700">
    <property type="term" value="F:DNA-binding transcription factor activity"/>
    <property type="evidence" value="ECO:0007669"/>
    <property type="project" value="InterPro"/>
</dbReference>
<accession>A0A5S5C6E1</accession>
<dbReference type="OrthoDB" id="5582699at2"/>
<gene>
    <name evidence="5" type="ORF">BCM02_106323</name>
</gene>
<evidence type="ECO:0000256" key="3">
    <source>
        <dbReference type="ARBA" id="ARBA00023163"/>
    </source>
</evidence>
<comment type="caution">
    <text evidence="5">The sequence shown here is derived from an EMBL/GenBank/DDBJ whole genome shotgun (WGS) entry which is preliminary data.</text>
</comment>
<organism evidence="5 6">
    <name type="scientific">Paenibacillus methanolicus</name>
    <dbReference type="NCBI Taxonomy" id="582686"/>
    <lineage>
        <taxon>Bacteria</taxon>
        <taxon>Bacillati</taxon>
        <taxon>Bacillota</taxon>
        <taxon>Bacilli</taxon>
        <taxon>Bacillales</taxon>
        <taxon>Paenibacillaceae</taxon>
        <taxon>Paenibacillus</taxon>
    </lineage>
</organism>
<dbReference type="SMART" id="SM00342">
    <property type="entry name" value="HTH_ARAC"/>
    <property type="match status" value="1"/>
</dbReference>
<sequence>MNTPDVTISMMYPVMKAIVHKGLEWEAFCADAAFDARLLQDPDARIPGLELERVMIAAARYSGDDHFGLHQGQITEFADLGILGYVMMHSRTVEGALAAYQRYNDILCSGFNLDWATEGEELRIRMIISHPGRMSRHCAEDMTSSIYRLIERLTNRRIGLLRVHFAHEAPEMLEPYRQVFGLTPSFGATGNELVLPRGVLDDPVLYADAKLLGIFESVARETKLGLAKPESFTQRTEQWIGVCMPASFPSLQQTAEHFGLSTRTVQQKLKEEGTSYQELSSRVRRELAIAYLRRPGYSVGDIAYALHFSEPSAFQNAFKKWTGFTPGQYRAQAAGGN</sequence>
<reference evidence="5 6" key="1">
    <citation type="submission" date="2019-07" db="EMBL/GenBank/DDBJ databases">
        <title>Genomic Encyclopedia of Type Strains, Phase III (KMG-III): the genomes of soil and plant-associated and newly described type strains.</title>
        <authorList>
            <person name="Whitman W."/>
        </authorList>
    </citation>
    <scope>NUCLEOTIDE SEQUENCE [LARGE SCALE GENOMIC DNA]</scope>
    <source>
        <strain evidence="5 6">BL24</strain>
    </source>
</reference>
<protein>
    <submittedName>
        <fullName evidence="5">Helix-turn-helix protein</fullName>
    </submittedName>
</protein>
<dbReference type="Proteomes" id="UP000323257">
    <property type="component" value="Unassembled WGS sequence"/>
</dbReference>
<dbReference type="Pfam" id="PF12625">
    <property type="entry name" value="Arabinose_bd"/>
    <property type="match status" value="1"/>
</dbReference>
<dbReference type="PANTHER" id="PTHR47894">
    <property type="entry name" value="HTH-TYPE TRANSCRIPTIONAL REGULATOR GADX"/>
    <property type="match status" value="1"/>
</dbReference>
<keyword evidence="6" id="KW-1185">Reference proteome</keyword>
<keyword evidence="1" id="KW-0805">Transcription regulation</keyword>
<dbReference type="GO" id="GO:0000976">
    <property type="term" value="F:transcription cis-regulatory region binding"/>
    <property type="evidence" value="ECO:0007669"/>
    <property type="project" value="TreeGrafter"/>
</dbReference>
<dbReference type="InterPro" id="IPR018060">
    <property type="entry name" value="HTH_AraC"/>
</dbReference>
<evidence type="ECO:0000313" key="6">
    <source>
        <dbReference type="Proteomes" id="UP000323257"/>
    </source>
</evidence>
<evidence type="ECO:0000256" key="1">
    <source>
        <dbReference type="ARBA" id="ARBA00023015"/>
    </source>
</evidence>
<dbReference type="GO" id="GO:0005829">
    <property type="term" value="C:cytosol"/>
    <property type="evidence" value="ECO:0007669"/>
    <property type="project" value="TreeGrafter"/>
</dbReference>
<dbReference type="InterPro" id="IPR032687">
    <property type="entry name" value="AraC-type_N"/>
</dbReference>
<dbReference type="EMBL" id="VNHS01000006">
    <property type="protein sequence ID" value="TYP74042.1"/>
    <property type="molecule type" value="Genomic_DNA"/>
</dbReference>
<proteinExistence type="predicted"/>